<gene>
    <name evidence="2" type="ORF">VICG_02168</name>
</gene>
<reference evidence="3" key="1">
    <citation type="submission" date="2011-05" db="EMBL/GenBank/DDBJ databases">
        <title>The genome sequence of Vittaforma corneae strain ATCC 50505.</title>
        <authorList>
            <consortium name="The Broad Institute Genome Sequencing Platform"/>
            <person name="Cuomo C."/>
            <person name="Didier E."/>
            <person name="Bowers L."/>
            <person name="Young S.K."/>
            <person name="Zeng Q."/>
            <person name="Gargeya S."/>
            <person name="Fitzgerald M."/>
            <person name="Haas B."/>
            <person name="Abouelleil A."/>
            <person name="Alvarado L."/>
            <person name="Arachchi H.M."/>
            <person name="Berlin A."/>
            <person name="Chapman S.B."/>
            <person name="Gearin G."/>
            <person name="Goldberg J."/>
            <person name="Griggs A."/>
            <person name="Gujja S."/>
            <person name="Hansen M."/>
            <person name="Heiman D."/>
            <person name="Howarth C."/>
            <person name="Larimer J."/>
            <person name="Lui A."/>
            <person name="MacDonald P.J.P."/>
            <person name="McCowen C."/>
            <person name="Montmayeur A."/>
            <person name="Murphy C."/>
            <person name="Neiman D."/>
            <person name="Pearson M."/>
            <person name="Priest M."/>
            <person name="Roberts A."/>
            <person name="Saif S."/>
            <person name="Shea T."/>
            <person name="Sisk P."/>
            <person name="Stolte C."/>
            <person name="Sykes S."/>
            <person name="Wortman J."/>
            <person name="Nusbaum C."/>
            <person name="Birren B."/>
        </authorList>
    </citation>
    <scope>NUCLEOTIDE SEQUENCE [LARGE SCALE GENOMIC DNA]</scope>
    <source>
        <strain evidence="3">ATCC 50505</strain>
    </source>
</reference>
<keyword evidence="1" id="KW-0472">Membrane</keyword>
<keyword evidence="1" id="KW-1133">Transmembrane helix</keyword>
<dbReference type="InParanoid" id="L2GJI1"/>
<dbReference type="VEuPathDB" id="MicrosporidiaDB:VICG_02168"/>
<evidence type="ECO:0000313" key="3">
    <source>
        <dbReference type="Proteomes" id="UP000011082"/>
    </source>
</evidence>
<keyword evidence="3" id="KW-1185">Reference proteome</keyword>
<dbReference type="GeneID" id="19882878"/>
<keyword evidence="1" id="KW-0812">Transmembrane</keyword>
<dbReference type="RefSeq" id="XP_007605613.1">
    <property type="nucleotide sequence ID" value="XM_007605551.1"/>
</dbReference>
<dbReference type="AlphaFoldDB" id="L2GJI1"/>
<evidence type="ECO:0000256" key="1">
    <source>
        <dbReference type="SAM" id="Phobius"/>
    </source>
</evidence>
<dbReference type="Proteomes" id="UP000011082">
    <property type="component" value="Unassembled WGS sequence"/>
</dbReference>
<dbReference type="EMBL" id="JH370219">
    <property type="protein sequence ID" value="ELA40794.1"/>
    <property type="molecule type" value="Genomic_DNA"/>
</dbReference>
<sequence length="106" mass="12373">MPSSTFIFYTMFFDIVLMSCYSLWFLALASTTYMYASYLVHSFKKKRYFNHCAQGLNLKCSLAENMLEDCQTRTGEVTGCTYRLAQRRLLPSLKASLLLYFDRVLL</sequence>
<name>L2GJI1_VITCO</name>
<proteinExistence type="predicted"/>
<organism evidence="2 3">
    <name type="scientific">Vittaforma corneae (strain ATCC 50505)</name>
    <name type="common">Microsporidian parasite</name>
    <name type="synonym">Nosema corneum</name>
    <dbReference type="NCBI Taxonomy" id="993615"/>
    <lineage>
        <taxon>Eukaryota</taxon>
        <taxon>Fungi</taxon>
        <taxon>Fungi incertae sedis</taxon>
        <taxon>Microsporidia</taxon>
        <taxon>Nosematidae</taxon>
        <taxon>Vittaforma</taxon>
    </lineage>
</organism>
<feature type="transmembrane region" description="Helical" evidence="1">
    <location>
        <begin position="6"/>
        <end position="36"/>
    </location>
</feature>
<dbReference type="HOGENOM" id="CLU_2225257_0_0_1"/>
<evidence type="ECO:0000313" key="2">
    <source>
        <dbReference type="EMBL" id="ELA40794.1"/>
    </source>
</evidence>
<accession>L2GJI1</accession>
<protein>
    <submittedName>
        <fullName evidence="2">Uncharacterized protein</fullName>
    </submittedName>
</protein>